<gene>
    <name evidence="2" type="ORF">FN846DRAFT_903729</name>
</gene>
<sequence>MDLNAATPLEDPSDPIGSSQMDGIKKTDNMEVDLWDVSQWSVPVLAPTPSSKGQQQSPPTATPALQNEPPPQPDHLRVPAQQTPTMPPATPMDLNKFGSPLAFHGPSAQHLSDSRKKRRHEAPISPRCNKGPDPRLLETINEVIKRAASNNSQTIQSAMQDPALRIHWQMADIASALTQKIKTLKTALEVATTACFIDRLVAPLPLTPPSFYNLYYSLLLARPTDPHYQCTIPT</sequence>
<feature type="compositionally biased region" description="Polar residues" evidence="1">
    <location>
        <begin position="48"/>
        <end position="65"/>
    </location>
</feature>
<name>A0A5J5F771_9PEZI</name>
<dbReference type="Proteomes" id="UP000326924">
    <property type="component" value="Unassembled WGS sequence"/>
</dbReference>
<accession>A0A5J5F771</accession>
<proteinExistence type="predicted"/>
<dbReference type="InParanoid" id="A0A5J5F771"/>
<dbReference type="EMBL" id="VXIS01000026">
    <property type="protein sequence ID" value="KAA8912218.1"/>
    <property type="molecule type" value="Genomic_DNA"/>
</dbReference>
<protein>
    <submittedName>
        <fullName evidence="2">Uncharacterized protein</fullName>
    </submittedName>
</protein>
<reference evidence="2 3" key="1">
    <citation type="submission" date="2019-09" db="EMBL/GenBank/DDBJ databases">
        <title>Draft genome of the ectomycorrhizal ascomycete Sphaerosporella brunnea.</title>
        <authorList>
            <consortium name="DOE Joint Genome Institute"/>
            <person name="Benucci G.M."/>
            <person name="Marozzi G."/>
            <person name="Antonielli L."/>
            <person name="Sanchez S."/>
            <person name="Marco P."/>
            <person name="Wang X."/>
            <person name="Falini L.B."/>
            <person name="Barry K."/>
            <person name="Haridas S."/>
            <person name="Lipzen A."/>
            <person name="Labutti K."/>
            <person name="Grigoriev I.V."/>
            <person name="Murat C."/>
            <person name="Martin F."/>
            <person name="Albertini E."/>
            <person name="Donnini D."/>
            <person name="Bonito G."/>
        </authorList>
    </citation>
    <scope>NUCLEOTIDE SEQUENCE [LARGE SCALE GENOMIC DNA]</scope>
    <source>
        <strain evidence="2 3">Sb_GMNB300</strain>
    </source>
</reference>
<evidence type="ECO:0000313" key="3">
    <source>
        <dbReference type="Proteomes" id="UP000326924"/>
    </source>
</evidence>
<organism evidence="2 3">
    <name type="scientific">Sphaerosporella brunnea</name>
    <dbReference type="NCBI Taxonomy" id="1250544"/>
    <lineage>
        <taxon>Eukaryota</taxon>
        <taxon>Fungi</taxon>
        <taxon>Dikarya</taxon>
        <taxon>Ascomycota</taxon>
        <taxon>Pezizomycotina</taxon>
        <taxon>Pezizomycetes</taxon>
        <taxon>Pezizales</taxon>
        <taxon>Pyronemataceae</taxon>
        <taxon>Sphaerosporella</taxon>
    </lineage>
</organism>
<feature type="region of interest" description="Disordered" evidence="1">
    <location>
        <begin position="1"/>
        <end position="30"/>
    </location>
</feature>
<feature type="region of interest" description="Disordered" evidence="1">
    <location>
        <begin position="43"/>
        <end position="134"/>
    </location>
</feature>
<evidence type="ECO:0000256" key="1">
    <source>
        <dbReference type="SAM" id="MobiDB-lite"/>
    </source>
</evidence>
<comment type="caution">
    <text evidence="2">The sequence shown here is derived from an EMBL/GenBank/DDBJ whole genome shotgun (WGS) entry which is preliminary data.</text>
</comment>
<keyword evidence="3" id="KW-1185">Reference proteome</keyword>
<dbReference type="AlphaFoldDB" id="A0A5J5F771"/>
<evidence type="ECO:0000313" key="2">
    <source>
        <dbReference type="EMBL" id="KAA8912218.1"/>
    </source>
</evidence>